<organism evidence="1">
    <name type="scientific">Rhizophora mucronata</name>
    <name type="common">Asiatic mangrove</name>
    <dbReference type="NCBI Taxonomy" id="61149"/>
    <lineage>
        <taxon>Eukaryota</taxon>
        <taxon>Viridiplantae</taxon>
        <taxon>Streptophyta</taxon>
        <taxon>Embryophyta</taxon>
        <taxon>Tracheophyta</taxon>
        <taxon>Spermatophyta</taxon>
        <taxon>Magnoliopsida</taxon>
        <taxon>eudicotyledons</taxon>
        <taxon>Gunneridae</taxon>
        <taxon>Pentapetalae</taxon>
        <taxon>rosids</taxon>
        <taxon>fabids</taxon>
        <taxon>Malpighiales</taxon>
        <taxon>Rhizophoraceae</taxon>
        <taxon>Rhizophora</taxon>
    </lineage>
</organism>
<dbReference type="AlphaFoldDB" id="A0A2P2PSA6"/>
<reference evidence="1" key="1">
    <citation type="submission" date="2018-02" db="EMBL/GenBank/DDBJ databases">
        <title>Rhizophora mucronata_Transcriptome.</title>
        <authorList>
            <person name="Meera S.P."/>
            <person name="Sreeshan A."/>
            <person name="Augustine A."/>
        </authorList>
    </citation>
    <scope>NUCLEOTIDE SEQUENCE</scope>
    <source>
        <tissue evidence="1">Leaf</tissue>
    </source>
</reference>
<proteinExistence type="predicted"/>
<name>A0A2P2PSA6_RHIMU</name>
<sequence>MIFVSLSYCCPQPLFYLLCVGDCARGRDITSKGDAEYK</sequence>
<accession>A0A2P2PSA6</accession>
<protein>
    <submittedName>
        <fullName evidence="1">Uncharacterized protein</fullName>
    </submittedName>
</protein>
<dbReference type="EMBL" id="GGEC01077136">
    <property type="protein sequence ID" value="MBX57620.1"/>
    <property type="molecule type" value="Transcribed_RNA"/>
</dbReference>
<evidence type="ECO:0000313" key="1">
    <source>
        <dbReference type="EMBL" id="MBX57620.1"/>
    </source>
</evidence>